<gene>
    <name evidence="2" type="ORF">PILCRDRAFT_812286</name>
</gene>
<feature type="chain" id="PRO_5002177660" evidence="1">
    <location>
        <begin position="23"/>
        <end position="76"/>
    </location>
</feature>
<evidence type="ECO:0000313" key="2">
    <source>
        <dbReference type="EMBL" id="KIM90534.1"/>
    </source>
</evidence>
<reference evidence="2 3" key="1">
    <citation type="submission" date="2014-04" db="EMBL/GenBank/DDBJ databases">
        <authorList>
            <consortium name="DOE Joint Genome Institute"/>
            <person name="Kuo A."/>
            <person name="Tarkka M."/>
            <person name="Buscot F."/>
            <person name="Kohler A."/>
            <person name="Nagy L.G."/>
            <person name="Floudas D."/>
            <person name="Copeland A."/>
            <person name="Barry K.W."/>
            <person name="Cichocki N."/>
            <person name="Veneault-Fourrey C."/>
            <person name="LaButti K."/>
            <person name="Lindquist E.A."/>
            <person name="Lipzen A."/>
            <person name="Lundell T."/>
            <person name="Morin E."/>
            <person name="Murat C."/>
            <person name="Sun H."/>
            <person name="Tunlid A."/>
            <person name="Henrissat B."/>
            <person name="Grigoriev I.V."/>
            <person name="Hibbett D.S."/>
            <person name="Martin F."/>
            <person name="Nordberg H.P."/>
            <person name="Cantor M.N."/>
            <person name="Hua S.X."/>
        </authorList>
    </citation>
    <scope>NUCLEOTIDE SEQUENCE [LARGE SCALE GENOMIC DNA]</scope>
    <source>
        <strain evidence="2 3">F 1598</strain>
    </source>
</reference>
<keyword evidence="3" id="KW-1185">Reference proteome</keyword>
<feature type="non-terminal residue" evidence="2">
    <location>
        <position position="76"/>
    </location>
</feature>
<reference evidence="3" key="2">
    <citation type="submission" date="2015-01" db="EMBL/GenBank/DDBJ databases">
        <title>Evolutionary Origins and Diversification of the Mycorrhizal Mutualists.</title>
        <authorList>
            <consortium name="DOE Joint Genome Institute"/>
            <consortium name="Mycorrhizal Genomics Consortium"/>
            <person name="Kohler A."/>
            <person name="Kuo A."/>
            <person name="Nagy L.G."/>
            <person name="Floudas D."/>
            <person name="Copeland A."/>
            <person name="Barry K.W."/>
            <person name="Cichocki N."/>
            <person name="Veneault-Fourrey C."/>
            <person name="LaButti K."/>
            <person name="Lindquist E.A."/>
            <person name="Lipzen A."/>
            <person name="Lundell T."/>
            <person name="Morin E."/>
            <person name="Murat C."/>
            <person name="Riley R."/>
            <person name="Ohm R."/>
            <person name="Sun H."/>
            <person name="Tunlid A."/>
            <person name="Henrissat B."/>
            <person name="Grigoriev I.V."/>
            <person name="Hibbett D.S."/>
            <person name="Martin F."/>
        </authorList>
    </citation>
    <scope>NUCLEOTIDE SEQUENCE [LARGE SCALE GENOMIC DNA]</scope>
    <source>
        <strain evidence="3">F 1598</strain>
    </source>
</reference>
<evidence type="ECO:0000313" key="3">
    <source>
        <dbReference type="Proteomes" id="UP000054166"/>
    </source>
</evidence>
<proteinExistence type="predicted"/>
<feature type="signal peptide" evidence="1">
    <location>
        <begin position="1"/>
        <end position="22"/>
    </location>
</feature>
<dbReference type="EMBL" id="KN832973">
    <property type="protein sequence ID" value="KIM90534.1"/>
    <property type="molecule type" value="Genomic_DNA"/>
</dbReference>
<dbReference type="AlphaFoldDB" id="A0A0C3GFT7"/>
<dbReference type="HOGENOM" id="CLU_2661291_0_0_1"/>
<dbReference type="InParanoid" id="A0A0C3GFT7"/>
<protein>
    <submittedName>
        <fullName evidence="2">Uncharacterized protein</fullName>
    </submittedName>
</protein>
<accession>A0A0C3GFT7</accession>
<sequence>MQFFKSLVAAILAFSAYATAAALPEPKAQCGNIGNSCTSDDPCCGGFTCDFSTGNGLCMPTPAAPPAGAGPTAPPL</sequence>
<evidence type="ECO:0000256" key="1">
    <source>
        <dbReference type="SAM" id="SignalP"/>
    </source>
</evidence>
<keyword evidence="1" id="KW-0732">Signal</keyword>
<organism evidence="2 3">
    <name type="scientific">Piloderma croceum (strain F 1598)</name>
    <dbReference type="NCBI Taxonomy" id="765440"/>
    <lineage>
        <taxon>Eukaryota</taxon>
        <taxon>Fungi</taxon>
        <taxon>Dikarya</taxon>
        <taxon>Basidiomycota</taxon>
        <taxon>Agaricomycotina</taxon>
        <taxon>Agaricomycetes</taxon>
        <taxon>Agaricomycetidae</taxon>
        <taxon>Atheliales</taxon>
        <taxon>Atheliaceae</taxon>
        <taxon>Piloderma</taxon>
    </lineage>
</organism>
<dbReference type="Proteomes" id="UP000054166">
    <property type="component" value="Unassembled WGS sequence"/>
</dbReference>
<name>A0A0C3GFT7_PILCF</name>